<dbReference type="Pfam" id="PF13920">
    <property type="entry name" value="zf-C3HC4_3"/>
    <property type="match status" value="1"/>
</dbReference>
<evidence type="ECO:0000256" key="2">
    <source>
        <dbReference type="ARBA" id="ARBA00022771"/>
    </source>
</evidence>
<evidence type="ECO:0000256" key="3">
    <source>
        <dbReference type="ARBA" id="ARBA00022833"/>
    </source>
</evidence>
<dbReference type="GO" id="GO:0010468">
    <property type="term" value="P:regulation of gene expression"/>
    <property type="evidence" value="ECO:0007669"/>
    <property type="project" value="TreeGrafter"/>
</dbReference>
<dbReference type="PANTHER" id="PTHR46858">
    <property type="entry name" value="OS05G0521000 PROTEIN"/>
    <property type="match status" value="1"/>
</dbReference>
<dbReference type="GO" id="GO:0008270">
    <property type="term" value="F:zinc ion binding"/>
    <property type="evidence" value="ECO:0007669"/>
    <property type="project" value="UniProtKB-KW"/>
</dbReference>
<feature type="region of interest" description="Disordered" evidence="4">
    <location>
        <begin position="40"/>
        <end position="79"/>
    </location>
</feature>
<keyword evidence="5" id="KW-1185">Reference proteome</keyword>
<evidence type="ECO:0000256" key="1">
    <source>
        <dbReference type="ARBA" id="ARBA00022723"/>
    </source>
</evidence>
<evidence type="ECO:0000313" key="5">
    <source>
        <dbReference type="Proteomes" id="UP000504635"/>
    </source>
</evidence>
<feature type="compositionally biased region" description="Basic and acidic residues" evidence="4">
    <location>
        <begin position="58"/>
        <end position="69"/>
    </location>
</feature>
<evidence type="ECO:0000256" key="4">
    <source>
        <dbReference type="SAM" id="MobiDB-lite"/>
    </source>
</evidence>
<keyword evidence="1" id="KW-0479">Metal-binding</keyword>
<dbReference type="OrthoDB" id="24526at2759"/>
<feature type="compositionally biased region" description="Polar residues" evidence="4">
    <location>
        <begin position="342"/>
        <end position="355"/>
    </location>
</feature>
<feature type="compositionally biased region" description="Polar residues" evidence="4">
    <location>
        <begin position="278"/>
        <end position="288"/>
    </location>
</feature>
<dbReference type="PANTHER" id="PTHR46858:SF5">
    <property type="entry name" value="E3 UBIQUITIN-PROTEIN LIGASE APD1-RELATED"/>
    <property type="match status" value="1"/>
</dbReference>
<keyword evidence="3" id="KW-0862">Zinc</keyword>
<feature type="compositionally biased region" description="Basic and acidic residues" evidence="4">
    <location>
        <begin position="266"/>
        <end position="277"/>
    </location>
</feature>
<dbReference type="GeneID" id="115879140"/>
<sequence>MSTTVERSSDSPWRKRPRDDDLELDIKELKRPRSYYFRLASESSKASEDDTESIYSLQDKETDVVRDTSDTETQDDSDLDKYELEFEYEVASLSDDAETYHFSSSDPEDMVLAAAVSVICDSDLEVWVTDVEDSDSSSDETSLGRTDFTSCVQCRGENDNPLFRYCEKCFQSCRLCKMHKTYKCFPLCQACYQDRKKFFPPRPKRTRRRKANAKTSLGTTTRDSQEAIKLSTLQNCLSGLSQDSGVGSSQECPPLNFDRICVPEDVRSSKGNSKNEDISPSTSQSLTELEQYESDTSKDPKPSSGKETSSNFGRKRLRSESTSDDSGTESSKKPKTARDLGYTSSSTPSIGEKSSLSAFPVDKSSFSSESSGFSSGASQERASGSEFDRSEAELCMFCNSAPKDSIFLHTNIAHRCCCYDCAKKTMKSIKRCPICNRSVNKVVKIFTS</sequence>
<keyword evidence="2" id="KW-0863">Zinc-finger</keyword>
<organism evidence="5 6">
    <name type="scientific">Sitophilus oryzae</name>
    <name type="common">Rice weevil</name>
    <name type="synonym">Curculio oryzae</name>
    <dbReference type="NCBI Taxonomy" id="7048"/>
    <lineage>
        <taxon>Eukaryota</taxon>
        <taxon>Metazoa</taxon>
        <taxon>Ecdysozoa</taxon>
        <taxon>Arthropoda</taxon>
        <taxon>Hexapoda</taxon>
        <taxon>Insecta</taxon>
        <taxon>Pterygota</taxon>
        <taxon>Neoptera</taxon>
        <taxon>Endopterygota</taxon>
        <taxon>Coleoptera</taxon>
        <taxon>Polyphaga</taxon>
        <taxon>Cucujiformia</taxon>
        <taxon>Curculionidae</taxon>
        <taxon>Dryophthorinae</taxon>
        <taxon>Sitophilus</taxon>
    </lineage>
</organism>
<proteinExistence type="predicted"/>
<dbReference type="Proteomes" id="UP000504635">
    <property type="component" value="Unplaced"/>
</dbReference>
<dbReference type="RefSeq" id="XP_030751666.1">
    <property type="nucleotide sequence ID" value="XM_030895806.1"/>
</dbReference>
<name>A0A6J2XKN1_SITOR</name>
<dbReference type="InterPro" id="IPR013083">
    <property type="entry name" value="Znf_RING/FYVE/PHD"/>
</dbReference>
<accession>A0A6J2XKN1</accession>
<evidence type="ECO:0000313" key="6">
    <source>
        <dbReference type="RefSeq" id="XP_030751666.1"/>
    </source>
</evidence>
<dbReference type="GO" id="GO:0043066">
    <property type="term" value="P:negative regulation of apoptotic process"/>
    <property type="evidence" value="ECO:0007669"/>
    <property type="project" value="TreeGrafter"/>
</dbReference>
<dbReference type="CDD" id="cd16646">
    <property type="entry name" value="mRING-HC-C2H2C4_MDM2-like"/>
    <property type="match status" value="1"/>
</dbReference>
<dbReference type="InParanoid" id="A0A6J2XKN1"/>
<feature type="region of interest" description="Disordered" evidence="4">
    <location>
        <begin position="202"/>
        <end position="224"/>
    </location>
</feature>
<feature type="region of interest" description="Disordered" evidence="4">
    <location>
        <begin position="266"/>
        <end position="355"/>
    </location>
</feature>
<dbReference type="AlphaFoldDB" id="A0A6J2XKN1"/>
<feature type="compositionally biased region" description="Polar residues" evidence="4">
    <location>
        <begin position="213"/>
        <end position="222"/>
    </location>
</feature>
<dbReference type="GO" id="GO:0061630">
    <property type="term" value="F:ubiquitin protein ligase activity"/>
    <property type="evidence" value="ECO:0007669"/>
    <property type="project" value="TreeGrafter"/>
</dbReference>
<reference evidence="6" key="1">
    <citation type="submission" date="2025-08" db="UniProtKB">
        <authorList>
            <consortium name="RefSeq"/>
        </authorList>
    </citation>
    <scope>IDENTIFICATION</scope>
    <source>
        <tissue evidence="6">Gonads</tissue>
    </source>
</reference>
<dbReference type="KEGG" id="soy:115879140"/>
<feature type="compositionally biased region" description="Basic residues" evidence="4">
    <location>
        <begin position="202"/>
        <end position="212"/>
    </location>
</feature>
<dbReference type="GO" id="GO:0016567">
    <property type="term" value="P:protein ubiquitination"/>
    <property type="evidence" value="ECO:0007669"/>
    <property type="project" value="TreeGrafter"/>
</dbReference>
<gene>
    <name evidence="6" type="primary">LOC115879140</name>
</gene>
<dbReference type="Gene3D" id="3.30.40.10">
    <property type="entry name" value="Zinc/RING finger domain, C3HC4 (zinc finger)"/>
    <property type="match status" value="1"/>
</dbReference>
<protein>
    <submittedName>
        <fullName evidence="6">Uncharacterized protein LOC115879140 isoform X1</fullName>
    </submittedName>
</protein>